<evidence type="ECO:0000256" key="1">
    <source>
        <dbReference type="SAM" id="SignalP"/>
    </source>
</evidence>
<sequence length="171" mass="19296">MRIMPIVAGLGLLLLPAPFASAQSGGQKAARVKVEFVDPQNYTDVGQYGTDSDRNLAALARHLESEGQRCVAEGNTLSLRVLDVDLAGRNEWWKAGYDLRVMREIDWPRIKLHYVLRDAGGAIASEGDASVDDMNYLSRSAYVRADAIRQLPYERAMLRDWFERQFCRKAY</sequence>
<dbReference type="InterPro" id="IPR021557">
    <property type="entry name" value="DUF3016"/>
</dbReference>
<dbReference type="RefSeq" id="WP_232516525.1">
    <property type="nucleotide sequence ID" value="NZ_JBHSOG010000050.1"/>
</dbReference>
<accession>A0ABW1ATC4</accession>
<evidence type="ECO:0000313" key="3">
    <source>
        <dbReference type="Proteomes" id="UP001595974"/>
    </source>
</evidence>
<name>A0ABW1ATC4_9RHOO</name>
<keyword evidence="3" id="KW-1185">Reference proteome</keyword>
<comment type="caution">
    <text evidence="2">The sequence shown here is derived from an EMBL/GenBank/DDBJ whole genome shotgun (WGS) entry which is preliminary data.</text>
</comment>
<proteinExistence type="predicted"/>
<dbReference type="EMBL" id="JBHSOG010000050">
    <property type="protein sequence ID" value="MFC5770454.1"/>
    <property type="molecule type" value="Genomic_DNA"/>
</dbReference>
<organism evidence="2 3">
    <name type="scientific">Thauera sinica</name>
    <dbReference type="NCBI Taxonomy" id="2665146"/>
    <lineage>
        <taxon>Bacteria</taxon>
        <taxon>Pseudomonadati</taxon>
        <taxon>Pseudomonadota</taxon>
        <taxon>Betaproteobacteria</taxon>
        <taxon>Rhodocyclales</taxon>
        <taxon>Zoogloeaceae</taxon>
        <taxon>Thauera</taxon>
    </lineage>
</organism>
<dbReference type="Proteomes" id="UP001595974">
    <property type="component" value="Unassembled WGS sequence"/>
</dbReference>
<gene>
    <name evidence="2" type="ORF">ACFPTN_13805</name>
</gene>
<feature type="chain" id="PRO_5045103046" evidence="1">
    <location>
        <begin position="23"/>
        <end position="171"/>
    </location>
</feature>
<feature type="signal peptide" evidence="1">
    <location>
        <begin position="1"/>
        <end position="22"/>
    </location>
</feature>
<reference evidence="3" key="1">
    <citation type="journal article" date="2019" name="Int. J. Syst. Evol. Microbiol.">
        <title>The Global Catalogue of Microorganisms (GCM) 10K type strain sequencing project: providing services to taxonomists for standard genome sequencing and annotation.</title>
        <authorList>
            <consortium name="The Broad Institute Genomics Platform"/>
            <consortium name="The Broad Institute Genome Sequencing Center for Infectious Disease"/>
            <person name="Wu L."/>
            <person name="Ma J."/>
        </authorList>
    </citation>
    <scope>NUCLEOTIDE SEQUENCE [LARGE SCALE GENOMIC DNA]</scope>
    <source>
        <strain evidence="3">SHR3</strain>
    </source>
</reference>
<dbReference type="Pfam" id="PF11454">
    <property type="entry name" value="DUF3016"/>
    <property type="match status" value="1"/>
</dbReference>
<protein>
    <submittedName>
        <fullName evidence="2">DUF3016 domain-containing protein</fullName>
    </submittedName>
</protein>
<evidence type="ECO:0000313" key="2">
    <source>
        <dbReference type="EMBL" id="MFC5770454.1"/>
    </source>
</evidence>
<keyword evidence="1" id="KW-0732">Signal</keyword>